<feature type="transmembrane region" description="Helical" evidence="1">
    <location>
        <begin position="73"/>
        <end position="93"/>
    </location>
</feature>
<dbReference type="GeneID" id="80894733"/>
<dbReference type="Proteomes" id="UP001144673">
    <property type="component" value="Unassembled WGS sequence"/>
</dbReference>
<keyword evidence="1" id="KW-0472">Membrane</keyword>
<evidence type="ECO:0000256" key="1">
    <source>
        <dbReference type="SAM" id="Phobius"/>
    </source>
</evidence>
<keyword evidence="3" id="KW-1185">Reference proteome</keyword>
<gene>
    <name evidence="2" type="ORF">LMH87_007574</name>
</gene>
<organism evidence="2 3">
    <name type="scientific">Akanthomyces muscarius</name>
    <name type="common">Entomopathogenic fungus</name>
    <name type="synonym">Lecanicillium muscarium</name>
    <dbReference type="NCBI Taxonomy" id="2231603"/>
    <lineage>
        <taxon>Eukaryota</taxon>
        <taxon>Fungi</taxon>
        <taxon>Dikarya</taxon>
        <taxon>Ascomycota</taxon>
        <taxon>Pezizomycotina</taxon>
        <taxon>Sordariomycetes</taxon>
        <taxon>Hypocreomycetidae</taxon>
        <taxon>Hypocreales</taxon>
        <taxon>Cordycipitaceae</taxon>
        <taxon>Akanthomyces</taxon>
    </lineage>
</organism>
<accession>A0A9W8QMF3</accession>
<feature type="transmembrane region" description="Helical" evidence="1">
    <location>
        <begin position="38"/>
        <end position="61"/>
    </location>
</feature>
<feature type="transmembrane region" description="Helical" evidence="1">
    <location>
        <begin position="6"/>
        <end position="26"/>
    </location>
</feature>
<comment type="caution">
    <text evidence="2">The sequence shown here is derived from an EMBL/GenBank/DDBJ whole genome shotgun (WGS) entry which is preliminary data.</text>
</comment>
<evidence type="ECO:0000313" key="3">
    <source>
        <dbReference type="Proteomes" id="UP001144673"/>
    </source>
</evidence>
<name>A0A9W8QMF3_AKAMU</name>
<keyword evidence="1" id="KW-1133">Transmembrane helix</keyword>
<dbReference type="AlphaFoldDB" id="A0A9W8QMF3"/>
<dbReference type="EMBL" id="JAJHUN010000002">
    <property type="protein sequence ID" value="KAJ4161540.1"/>
    <property type="molecule type" value="Genomic_DNA"/>
</dbReference>
<dbReference type="RefSeq" id="XP_056057924.1">
    <property type="nucleotide sequence ID" value="XM_056199478.1"/>
</dbReference>
<evidence type="ECO:0000313" key="2">
    <source>
        <dbReference type="EMBL" id="KAJ4161540.1"/>
    </source>
</evidence>
<proteinExistence type="predicted"/>
<reference evidence="2" key="1">
    <citation type="journal article" date="2023" name="Access Microbiol">
        <title>De-novo genome assembly for Akanthomyces muscarius, a biocontrol agent of insect agricultural pests.</title>
        <authorList>
            <person name="Erdos Z."/>
            <person name="Studholme D.J."/>
            <person name="Raymond B."/>
            <person name="Sharma M."/>
        </authorList>
    </citation>
    <scope>NUCLEOTIDE SEQUENCE</scope>
    <source>
        <strain evidence="2">Ve6</strain>
    </source>
</reference>
<sequence length="168" mass="18349">MLADTFIQLLSFSVFTTGCASIYLLLEHRQTPDTMALAAIPALIIGTMLIQAVIALCMGLSEIFFAGIRGPSLHLACTITFWGLLELGLFFHISPTRSLLLRLQTSRPAAQAWGSGGPKSWVSVCWNGGRRCYRKNNVAWSRQKRSLRTTSPSLCLCSGGMDNSHATL</sequence>
<keyword evidence="1" id="KW-0812">Transmembrane</keyword>
<protein>
    <submittedName>
        <fullName evidence="2">Uncharacterized protein</fullName>
    </submittedName>
</protein>
<dbReference type="KEGG" id="amus:LMH87_007574"/>